<accession>A0ABR0YRQ2</accession>
<organism evidence="2 3">
    <name type="scientific">Huso huso</name>
    <name type="common">Beluga</name>
    <name type="synonym">Acipenser huso</name>
    <dbReference type="NCBI Taxonomy" id="61971"/>
    <lineage>
        <taxon>Eukaryota</taxon>
        <taxon>Metazoa</taxon>
        <taxon>Chordata</taxon>
        <taxon>Craniata</taxon>
        <taxon>Vertebrata</taxon>
        <taxon>Euteleostomi</taxon>
        <taxon>Actinopterygii</taxon>
        <taxon>Chondrostei</taxon>
        <taxon>Acipenseriformes</taxon>
        <taxon>Acipenseridae</taxon>
        <taxon>Huso</taxon>
    </lineage>
</organism>
<evidence type="ECO:0000256" key="1">
    <source>
        <dbReference type="ARBA" id="ARBA00008315"/>
    </source>
</evidence>
<keyword evidence="3" id="KW-1185">Reference proteome</keyword>
<comment type="similarity">
    <text evidence="1">Belongs to the CFAP97 family.</text>
</comment>
<protein>
    <submittedName>
        <fullName evidence="2">Uncharacterized protein</fullName>
    </submittedName>
</protein>
<dbReference type="Proteomes" id="UP001369086">
    <property type="component" value="Unassembled WGS sequence"/>
</dbReference>
<dbReference type="InterPro" id="IPR038792">
    <property type="entry name" value="CFAP97D1/2"/>
</dbReference>
<proteinExistence type="inferred from homology"/>
<sequence length="239" mass="28186">MREQARVPPAEKCGGGGPTGRDFAWVPVTELLEPTQAVTAVQQHCIQHRPIELCTMHCAYQPTAPAANKYLQKKWDQSRYEEHRRKVVKARPVVDTKGFQTPAHLHLKLKKLQLEEERLATIERDNHILSSKLSDIMRSKGLVDHRNSYPERSLNAEKRRQQLQEVTRENQGILERITIQESEYRRQRWEEDWERTERCRDDIARYPCRVTNQQRYKKVLFQQDTDLNEKQTSSSLSEQ</sequence>
<evidence type="ECO:0000313" key="2">
    <source>
        <dbReference type="EMBL" id="KAK6475269.1"/>
    </source>
</evidence>
<dbReference type="PANTHER" id="PTHR33768:SF6">
    <property type="entry name" value="SI:CH211-284K5.2"/>
    <property type="match status" value="1"/>
</dbReference>
<name>A0ABR0YRQ2_HUSHU</name>
<dbReference type="EMBL" id="JAHFZB010000024">
    <property type="protein sequence ID" value="KAK6475269.1"/>
    <property type="molecule type" value="Genomic_DNA"/>
</dbReference>
<dbReference type="InterPro" id="IPR029488">
    <property type="entry name" value="Hmw/CFAP97"/>
</dbReference>
<dbReference type="Pfam" id="PF13879">
    <property type="entry name" value="Hmw_CFAP97"/>
    <property type="match status" value="1"/>
</dbReference>
<comment type="caution">
    <text evidence="2">The sequence shown here is derived from an EMBL/GenBank/DDBJ whole genome shotgun (WGS) entry which is preliminary data.</text>
</comment>
<evidence type="ECO:0000313" key="3">
    <source>
        <dbReference type="Proteomes" id="UP001369086"/>
    </source>
</evidence>
<gene>
    <name evidence="2" type="ORF">HHUSO_G24728</name>
</gene>
<reference evidence="2 3" key="1">
    <citation type="submission" date="2021-05" db="EMBL/GenBank/DDBJ databases">
        <authorList>
            <person name="Zahm M."/>
            <person name="Klopp C."/>
            <person name="Cabau C."/>
            <person name="Kuhl H."/>
            <person name="Suciu R."/>
            <person name="Ciorpac M."/>
            <person name="Holostenco D."/>
            <person name="Gessner J."/>
            <person name="Wuertz S."/>
            <person name="Hohne C."/>
            <person name="Stock M."/>
            <person name="Gislard M."/>
            <person name="Lluch J."/>
            <person name="Milhes M."/>
            <person name="Lampietro C."/>
            <person name="Lopez Roques C."/>
            <person name="Donnadieu C."/>
            <person name="Du K."/>
            <person name="Schartl M."/>
            <person name="Guiguen Y."/>
        </authorList>
    </citation>
    <scope>NUCLEOTIDE SEQUENCE [LARGE SCALE GENOMIC DNA]</scope>
    <source>
        <strain evidence="2">Hh-F2</strain>
        <tissue evidence="2">Blood</tissue>
    </source>
</reference>
<dbReference type="PANTHER" id="PTHR33768">
    <property type="entry name" value="MIP11318P"/>
    <property type="match status" value="1"/>
</dbReference>